<evidence type="ECO:0000259" key="4">
    <source>
        <dbReference type="PROSITE" id="PS50106"/>
    </source>
</evidence>
<keyword evidence="3" id="KW-0378">Hydrolase</keyword>
<dbReference type="InterPro" id="IPR009003">
    <property type="entry name" value="Peptidase_S1_PA"/>
</dbReference>
<evidence type="ECO:0000256" key="2">
    <source>
        <dbReference type="ARBA" id="ARBA00022670"/>
    </source>
</evidence>
<keyword evidence="2 5" id="KW-0645">Protease</keyword>
<comment type="similarity">
    <text evidence="1">Belongs to the peptidase S1C family.</text>
</comment>
<evidence type="ECO:0000256" key="3">
    <source>
        <dbReference type="ARBA" id="ARBA00022801"/>
    </source>
</evidence>
<dbReference type="Pfam" id="PF13180">
    <property type="entry name" value="PDZ_2"/>
    <property type="match status" value="1"/>
</dbReference>
<dbReference type="EMBL" id="JALXKZ020000005">
    <property type="protein sequence ID" value="MCV7628500.1"/>
    <property type="molecule type" value="Genomic_DNA"/>
</dbReference>
<dbReference type="SMART" id="SM00228">
    <property type="entry name" value="PDZ"/>
    <property type="match status" value="1"/>
</dbReference>
<feature type="domain" description="PDZ" evidence="4">
    <location>
        <begin position="296"/>
        <end position="349"/>
    </location>
</feature>
<dbReference type="InterPro" id="IPR036034">
    <property type="entry name" value="PDZ_sf"/>
</dbReference>
<dbReference type="RefSeq" id="WP_002855176.1">
    <property type="nucleotide sequence ID" value="NZ_JAAOIP010000003.1"/>
</dbReference>
<dbReference type="Gene3D" id="2.40.10.10">
    <property type="entry name" value="Trypsin-like serine proteases"/>
    <property type="match status" value="2"/>
</dbReference>
<accession>A0AAP3AG19</accession>
<dbReference type="Proteomes" id="UP001205867">
    <property type="component" value="Unassembled WGS sequence"/>
</dbReference>
<dbReference type="PANTHER" id="PTHR43343">
    <property type="entry name" value="PEPTIDASE S12"/>
    <property type="match status" value="1"/>
</dbReference>
<dbReference type="InterPro" id="IPR001478">
    <property type="entry name" value="PDZ"/>
</dbReference>
<dbReference type="SUPFAM" id="SSF50494">
    <property type="entry name" value="Trypsin-like serine proteases"/>
    <property type="match status" value="1"/>
</dbReference>
<dbReference type="AlphaFoldDB" id="A0AAP3AG19"/>
<dbReference type="InterPro" id="IPR043504">
    <property type="entry name" value="Peptidase_S1_PA_chymotrypsin"/>
</dbReference>
<evidence type="ECO:0000313" key="6">
    <source>
        <dbReference type="Proteomes" id="UP001205867"/>
    </source>
</evidence>
<dbReference type="GO" id="GO:0006508">
    <property type="term" value="P:proteolysis"/>
    <property type="evidence" value="ECO:0007669"/>
    <property type="project" value="UniProtKB-KW"/>
</dbReference>
<dbReference type="PRINTS" id="PR00834">
    <property type="entry name" value="PROTEASES2C"/>
</dbReference>
<dbReference type="SUPFAM" id="SSF50156">
    <property type="entry name" value="PDZ domain-like"/>
    <property type="match status" value="1"/>
</dbReference>
<proteinExistence type="inferred from homology"/>
<dbReference type="PROSITE" id="PS50106">
    <property type="entry name" value="PDZ"/>
    <property type="match status" value="1"/>
</dbReference>
<dbReference type="InterPro" id="IPR001940">
    <property type="entry name" value="Peptidase_S1C"/>
</dbReference>
<evidence type="ECO:0000313" key="5">
    <source>
        <dbReference type="EMBL" id="MCV7628500.1"/>
    </source>
</evidence>
<dbReference type="InterPro" id="IPR051201">
    <property type="entry name" value="Chloro_Bact_Ser_Proteases"/>
</dbReference>
<evidence type="ECO:0000256" key="1">
    <source>
        <dbReference type="ARBA" id="ARBA00010541"/>
    </source>
</evidence>
<reference evidence="5" key="1">
    <citation type="submission" date="2023-06" db="EMBL/GenBank/DDBJ databases">
        <title>lsaBGC provides a comprehensive framework for evolutionary analysis of biosynthetic gene clusters within focal taxa.</title>
        <authorList>
            <person name="Salamzade R."/>
            <person name="Sandstrom S."/>
            <person name="Kalan L.R."/>
        </authorList>
    </citation>
    <scope>NUCLEOTIDE SEQUENCE</scope>
    <source>
        <strain evidence="5">P3-SID899</strain>
    </source>
</reference>
<organism evidence="5 6">
    <name type="scientific">Micrococcus luteus</name>
    <name type="common">Micrococcus lysodeikticus</name>
    <dbReference type="NCBI Taxonomy" id="1270"/>
    <lineage>
        <taxon>Bacteria</taxon>
        <taxon>Bacillati</taxon>
        <taxon>Actinomycetota</taxon>
        <taxon>Actinomycetes</taxon>
        <taxon>Micrococcales</taxon>
        <taxon>Micrococcaceae</taxon>
        <taxon>Micrococcus</taxon>
    </lineage>
</organism>
<sequence>MTPPGWPPRARRSPLAFVIALFGVLGALVLAGGLTALLAGRMVDVAADSTPTAPATETPAREAGELAAGLTHVHDGVAVDWDASAHDGSSLDPGQPVADAPGILLVETALGARTGTGTGMVLSPDGLTVTNYHVVEDSSEVHVVVADTGARHTATVLGRDAEHDIAVLDVEGVSDLPVASVSLDPVRRGETVAAVGNGGGQGYLTAVRGTVLGTDRSIMAAAEGTDQYARLSGLIQTDADVVPGYSGGPVVDDAGQVVGVTVAASDGTTADEVDGFAIPLEVAFDVVDQVLSGEETDTVSIGADGALGIMVGADPDVGVVVMQVDAGSAAEQIGLVEGDVILEIEGRPVGDDASRMSRLVNDHNVGDRITVQWRTADGEVREAEAVLQPALVN</sequence>
<dbReference type="PANTHER" id="PTHR43343:SF3">
    <property type="entry name" value="PROTEASE DO-LIKE 8, CHLOROPLASTIC"/>
    <property type="match status" value="1"/>
</dbReference>
<gene>
    <name evidence="5" type="ORF">M3A82_003960</name>
</gene>
<dbReference type="GO" id="GO:0004252">
    <property type="term" value="F:serine-type endopeptidase activity"/>
    <property type="evidence" value="ECO:0007669"/>
    <property type="project" value="InterPro"/>
</dbReference>
<protein>
    <submittedName>
        <fullName evidence="5">S1C family serine protease</fullName>
    </submittedName>
</protein>
<dbReference type="Pfam" id="PF13365">
    <property type="entry name" value="Trypsin_2"/>
    <property type="match status" value="1"/>
</dbReference>
<name>A0AAP3AG19_MICLU</name>
<dbReference type="Gene3D" id="2.30.42.10">
    <property type="match status" value="1"/>
</dbReference>
<comment type="caution">
    <text evidence="5">The sequence shown here is derived from an EMBL/GenBank/DDBJ whole genome shotgun (WGS) entry which is preliminary data.</text>
</comment>